<dbReference type="InterPro" id="IPR043502">
    <property type="entry name" value="DNA/RNA_pol_sf"/>
</dbReference>
<dbReference type="SUPFAM" id="SSF56672">
    <property type="entry name" value="DNA/RNA polymerases"/>
    <property type="match status" value="1"/>
</dbReference>
<comment type="caution">
    <text evidence="1">The sequence shown here is derived from an EMBL/GenBank/DDBJ whole genome shotgun (WGS) entry which is preliminary data.</text>
</comment>
<organism evidence="1">
    <name type="scientific">viral metagenome</name>
    <dbReference type="NCBI Taxonomy" id="1070528"/>
    <lineage>
        <taxon>unclassified sequences</taxon>
        <taxon>metagenomes</taxon>
        <taxon>organismal metagenomes</taxon>
    </lineage>
</organism>
<dbReference type="GO" id="GO:0003968">
    <property type="term" value="F:RNA-directed RNA polymerase activity"/>
    <property type="evidence" value="ECO:0007669"/>
    <property type="project" value="InterPro"/>
</dbReference>
<reference evidence="1" key="1">
    <citation type="submission" date="2017-04" db="EMBL/GenBank/DDBJ databases">
        <title>Unveiling RNA virosphere associated with marine microorganisms.</title>
        <authorList>
            <person name="Urayama S."/>
            <person name="Takaki Y."/>
            <person name="Nishi S."/>
            <person name="Yoshida Y."/>
            <person name="Deguchi S."/>
            <person name="Takai K."/>
            <person name="Nunoura T."/>
        </authorList>
    </citation>
    <scope>NUCLEOTIDE SEQUENCE</scope>
</reference>
<evidence type="ECO:0000313" key="1">
    <source>
        <dbReference type="EMBL" id="GBH22880.1"/>
    </source>
</evidence>
<protein>
    <recommendedName>
        <fullName evidence="2">RdRp</fullName>
    </recommendedName>
</protein>
<dbReference type="AlphaFoldDB" id="A0A2V0RNN4"/>
<dbReference type="GO" id="GO:0003723">
    <property type="term" value="F:RNA binding"/>
    <property type="evidence" value="ECO:0007669"/>
    <property type="project" value="InterPro"/>
</dbReference>
<sequence length="641" mass="73379">MTTKEKIVAEYPTQYFNVRVFKGGEVLPDSLPAVTTQASPIRDHGAFVSKRVKDSNRKYDRTLLDLTNAAKDMADRVNLYMPVVEPLLTDYDIEEIIPSTCALGMWNSASTDFESLGQLGLDTDVTYPTDIVRDVITWYKNYLKPPGEKTNTMVRGKTIGWPYMIGGMNRAVNDIFMAMSAAVVNGHAIANPFTNSLQSLVQNLGRYHGDPFSMEGNRFQNSAKPRYAIVKEGVYKTYNLNPRSRIIAVDPKVFSMIIRTETKTMLSCILNAPQHSQDRSDIKRRIESATKKGWKIWAADQSKFDFRHGGDRGRQQIDIHAQILQSKFYQEAATYAFNTRLFTFGYKKMWQVPGDSLLKSGMGTTTLIGCTGSWTALIAAMSKSLNKPGYQILNEYGRTWDALSWGDDLVLMHEDPSWKEKIIDGWNYYRLDVTEEPTVKYLGNNYAKGDFKGTMDKGYSMGRAFQQQFFPERKKEYPFSTIGYIARLDLMGPKAQDFHDRMLPHFAELSLGKPFRFDQRHLRLEQLIPEMQKYSNKIGQIDDVLQVFTHGLQGLDIENEIDIPDQYFELLGMSQSVDIDDPLSWLDTQKIDNPKVFENVTPSLMRYMADVASGNFNNYNRMLYEMVYAFRLTYNRGSVIY</sequence>
<dbReference type="GO" id="GO:0006351">
    <property type="term" value="P:DNA-templated transcription"/>
    <property type="evidence" value="ECO:0007669"/>
    <property type="project" value="InterPro"/>
</dbReference>
<evidence type="ECO:0008006" key="2">
    <source>
        <dbReference type="Google" id="ProtNLM"/>
    </source>
</evidence>
<dbReference type="EMBL" id="BDQE01000142">
    <property type="protein sequence ID" value="GBH22880.1"/>
    <property type="molecule type" value="Genomic_RNA"/>
</dbReference>
<name>A0A2V0RNN4_9ZZZZ</name>
<accession>A0A2V0RNN4</accession>
<proteinExistence type="predicted"/>